<evidence type="ECO:0000256" key="5">
    <source>
        <dbReference type="ARBA" id="ARBA00022989"/>
    </source>
</evidence>
<feature type="transmembrane region" description="Helical" evidence="7">
    <location>
        <begin position="9"/>
        <end position="31"/>
    </location>
</feature>
<evidence type="ECO:0000256" key="7">
    <source>
        <dbReference type="SAM" id="Phobius"/>
    </source>
</evidence>
<sequence length="411" mass="45485">MDFNKTPRLLIMMFVQYFMQGAWNMTMGLVLSTYGMAAIIGSSYALLGLATILSPLFIGMVADRFFASQKVMAILHLINAGVILCVPQFIEAQDTTMTLVMIFLVGLLFYPTTALANSISFSHINGVKYFPVIRVFGTFGFMAIGFIIGQMGYSGDTMTWYIASAAGVALGLYCFTLPDTPPKAKGSTFTLRDLLCLDALSLFKDRNFSILMLSIFVLMIPKTAYSAYIPVFLKALGFDNAASMMQVGIACEVVFMFLLSFFLLKAGFKVTLMMGAVCWIIRSVLFSQAALDANMTFVLIGLMLQGFCWDFFFTVGDIYVDRKARPEIKAQAQSLRFIVSNGFGLLFASTICGQIFNNTVTEQGPQALPQWESFWLFSAIIAAVVSVFFFIFFKDDLSKQKTPAAMKPAQQ</sequence>
<evidence type="ECO:0000256" key="3">
    <source>
        <dbReference type="ARBA" id="ARBA00022475"/>
    </source>
</evidence>
<feature type="transmembrane region" description="Helical" evidence="7">
    <location>
        <begin position="158"/>
        <end position="177"/>
    </location>
</feature>
<keyword evidence="4 7" id="KW-0812">Transmembrane</keyword>
<comment type="caution">
    <text evidence="8">The sequence shown here is derived from an EMBL/GenBank/DDBJ whole genome shotgun (WGS) entry which is preliminary data.</text>
</comment>
<dbReference type="PANTHER" id="PTHR23522">
    <property type="entry name" value="BLL5896 PROTEIN"/>
    <property type="match status" value="1"/>
</dbReference>
<keyword evidence="6 7" id="KW-0472">Membrane</keyword>
<keyword evidence="5 7" id="KW-1133">Transmembrane helix</keyword>
<gene>
    <name evidence="8" type="ORF">KAJ71_05505</name>
</gene>
<name>A0ABT0K8Y7_9GAMM</name>
<evidence type="ECO:0000256" key="6">
    <source>
        <dbReference type="ARBA" id="ARBA00023136"/>
    </source>
</evidence>
<protein>
    <submittedName>
        <fullName evidence="8">MFS transporter</fullName>
    </submittedName>
</protein>
<dbReference type="Proteomes" id="UP001165275">
    <property type="component" value="Unassembled WGS sequence"/>
</dbReference>
<organism evidence="8 9">
    <name type="scientific">Serratia silvae</name>
    <dbReference type="NCBI Taxonomy" id="2824122"/>
    <lineage>
        <taxon>Bacteria</taxon>
        <taxon>Pseudomonadati</taxon>
        <taxon>Pseudomonadota</taxon>
        <taxon>Gammaproteobacteria</taxon>
        <taxon>Enterobacterales</taxon>
        <taxon>Yersiniaceae</taxon>
        <taxon>Serratia</taxon>
    </lineage>
</organism>
<keyword evidence="9" id="KW-1185">Reference proteome</keyword>
<evidence type="ECO:0000256" key="4">
    <source>
        <dbReference type="ARBA" id="ARBA00022692"/>
    </source>
</evidence>
<feature type="transmembrane region" description="Helical" evidence="7">
    <location>
        <begin position="376"/>
        <end position="393"/>
    </location>
</feature>
<feature type="transmembrane region" description="Helical" evidence="7">
    <location>
        <begin position="210"/>
        <end position="233"/>
    </location>
</feature>
<evidence type="ECO:0000313" key="8">
    <source>
        <dbReference type="EMBL" id="MCL1028496.1"/>
    </source>
</evidence>
<keyword evidence="2" id="KW-0813">Transport</keyword>
<feature type="transmembrane region" description="Helical" evidence="7">
    <location>
        <begin position="245"/>
        <end position="264"/>
    </location>
</feature>
<dbReference type="Pfam" id="PF03825">
    <property type="entry name" value="Nuc_H_symport"/>
    <property type="match status" value="1"/>
</dbReference>
<evidence type="ECO:0000313" key="9">
    <source>
        <dbReference type="Proteomes" id="UP001165275"/>
    </source>
</evidence>
<dbReference type="PANTHER" id="PTHR23522:SF4">
    <property type="entry name" value="NUCLEOSIDE PERMEASE NUPG-RELATED"/>
    <property type="match status" value="1"/>
</dbReference>
<feature type="transmembrane region" description="Helical" evidence="7">
    <location>
        <begin position="297"/>
        <end position="316"/>
    </location>
</feature>
<feature type="transmembrane region" description="Helical" evidence="7">
    <location>
        <begin position="129"/>
        <end position="152"/>
    </location>
</feature>
<proteinExistence type="predicted"/>
<feature type="transmembrane region" description="Helical" evidence="7">
    <location>
        <begin position="96"/>
        <end position="117"/>
    </location>
</feature>
<feature type="transmembrane region" description="Helical" evidence="7">
    <location>
        <begin position="337"/>
        <end position="356"/>
    </location>
</feature>
<evidence type="ECO:0000256" key="1">
    <source>
        <dbReference type="ARBA" id="ARBA00004651"/>
    </source>
</evidence>
<feature type="transmembrane region" description="Helical" evidence="7">
    <location>
        <begin position="271"/>
        <end position="291"/>
    </location>
</feature>
<keyword evidence="3" id="KW-1003">Cell membrane</keyword>
<accession>A0ABT0K8Y7</accession>
<evidence type="ECO:0000256" key="2">
    <source>
        <dbReference type="ARBA" id="ARBA00022448"/>
    </source>
</evidence>
<feature type="transmembrane region" description="Helical" evidence="7">
    <location>
        <begin position="37"/>
        <end position="59"/>
    </location>
</feature>
<reference evidence="8" key="1">
    <citation type="submission" date="2021-04" db="EMBL/GenBank/DDBJ databases">
        <title>Genome sequence of Serratia sp. arafor3.</title>
        <authorList>
            <person name="Besaury L."/>
        </authorList>
    </citation>
    <scope>NUCLEOTIDE SEQUENCE</scope>
    <source>
        <strain evidence="8">Arafor3</strain>
    </source>
</reference>
<dbReference type="EMBL" id="JAGQDC010000003">
    <property type="protein sequence ID" value="MCL1028496.1"/>
    <property type="molecule type" value="Genomic_DNA"/>
</dbReference>
<dbReference type="Gene3D" id="1.20.1250.20">
    <property type="entry name" value="MFS general substrate transporter like domains"/>
    <property type="match status" value="2"/>
</dbReference>
<dbReference type="SUPFAM" id="SSF103473">
    <property type="entry name" value="MFS general substrate transporter"/>
    <property type="match status" value="1"/>
</dbReference>
<feature type="transmembrane region" description="Helical" evidence="7">
    <location>
        <begin position="71"/>
        <end position="90"/>
    </location>
</feature>
<dbReference type="InterPro" id="IPR004740">
    <property type="entry name" value="Nuc_H_symport"/>
</dbReference>
<dbReference type="InterPro" id="IPR036259">
    <property type="entry name" value="MFS_trans_sf"/>
</dbReference>
<dbReference type="RefSeq" id="WP_248944765.1">
    <property type="nucleotide sequence ID" value="NZ_CBCSGY010000004.1"/>
</dbReference>
<comment type="subcellular location">
    <subcellularLocation>
        <location evidence="1">Cell membrane</location>
        <topology evidence="1">Multi-pass membrane protein</topology>
    </subcellularLocation>
</comment>